<protein>
    <submittedName>
        <fullName evidence="2">Uncharacterized protein</fullName>
    </submittedName>
</protein>
<dbReference type="Proteomes" id="UP000799444">
    <property type="component" value="Unassembled WGS sequence"/>
</dbReference>
<organism evidence="2 3">
    <name type="scientific">Polyplosphaeria fusca</name>
    <dbReference type="NCBI Taxonomy" id="682080"/>
    <lineage>
        <taxon>Eukaryota</taxon>
        <taxon>Fungi</taxon>
        <taxon>Dikarya</taxon>
        <taxon>Ascomycota</taxon>
        <taxon>Pezizomycotina</taxon>
        <taxon>Dothideomycetes</taxon>
        <taxon>Pleosporomycetidae</taxon>
        <taxon>Pleosporales</taxon>
        <taxon>Tetraplosphaeriaceae</taxon>
        <taxon>Polyplosphaeria</taxon>
    </lineage>
</organism>
<name>A0A9P4QNY3_9PLEO</name>
<gene>
    <name evidence="2" type="ORF">EJ04DRAFT_516682</name>
</gene>
<feature type="transmembrane region" description="Helical" evidence="1">
    <location>
        <begin position="72"/>
        <end position="95"/>
    </location>
</feature>
<evidence type="ECO:0000313" key="2">
    <source>
        <dbReference type="EMBL" id="KAF2728316.1"/>
    </source>
</evidence>
<keyword evidence="3" id="KW-1185">Reference proteome</keyword>
<dbReference type="EMBL" id="ML996285">
    <property type="protein sequence ID" value="KAF2728316.1"/>
    <property type="molecule type" value="Genomic_DNA"/>
</dbReference>
<sequence>MSNGNRDRNEEAKLVLNWWKKSLETFIIVCTFGGSITFSLIMLNIANPSRLNSENLATRARYDVEEVREFLAVGWVLFMCNLGICCLLSGLVYFQELDILGNWPDGRLWWGITWEWLLHICSFVITGLLIAAFAVLSMAVVAYVEPVGWAGLALTMLWGSIVVGCWIYQCFNIWSG</sequence>
<feature type="transmembrane region" description="Helical" evidence="1">
    <location>
        <begin position="26"/>
        <end position="46"/>
    </location>
</feature>
<accession>A0A9P4QNY3</accession>
<keyword evidence="1" id="KW-0472">Membrane</keyword>
<feature type="transmembrane region" description="Helical" evidence="1">
    <location>
        <begin position="116"/>
        <end position="143"/>
    </location>
</feature>
<comment type="caution">
    <text evidence="2">The sequence shown here is derived from an EMBL/GenBank/DDBJ whole genome shotgun (WGS) entry which is preliminary data.</text>
</comment>
<evidence type="ECO:0000256" key="1">
    <source>
        <dbReference type="SAM" id="Phobius"/>
    </source>
</evidence>
<dbReference type="OrthoDB" id="3599804at2759"/>
<feature type="transmembrane region" description="Helical" evidence="1">
    <location>
        <begin position="149"/>
        <end position="171"/>
    </location>
</feature>
<proteinExistence type="predicted"/>
<keyword evidence="1" id="KW-1133">Transmembrane helix</keyword>
<keyword evidence="1" id="KW-0812">Transmembrane</keyword>
<evidence type="ECO:0000313" key="3">
    <source>
        <dbReference type="Proteomes" id="UP000799444"/>
    </source>
</evidence>
<dbReference type="AlphaFoldDB" id="A0A9P4QNY3"/>
<reference evidence="2" key="1">
    <citation type="journal article" date="2020" name="Stud. Mycol.">
        <title>101 Dothideomycetes genomes: a test case for predicting lifestyles and emergence of pathogens.</title>
        <authorList>
            <person name="Haridas S."/>
            <person name="Albert R."/>
            <person name="Binder M."/>
            <person name="Bloem J."/>
            <person name="Labutti K."/>
            <person name="Salamov A."/>
            <person name="Andreopoulos B."/>
            <person name="Baker S."/>
            <person name="Barry K."/>
            <person name="Bills G."/>
            <person name="Bluhm B."/>
            <person name="Cannon C."/>
            <person name="Castanera R."/>
            <person name="Culley D."/>
            <person name="Daum C."/>
            <person name="Ezra D."/>
            <person name="Gonzalez J."/>
            <person name="Henrissat B."/>
            <person name="Kuo A."/>
            <person name="Liang C."/>
            <person name="Lipzen A."/>
            <person name="Lutzoni F."/>
            <person name="Magnuson J."/>
            <person name="Mondo S."/>
            <person name="Nolan M."/>
            <person name="Ohm R."/>
            <person name="Pangilinan J."/>
            <person name="Park H.-J."/>
            <person name="Ramirez L."/>
            <person name="Alfaro M."/>
            <person name="Sun H."/>
            <person name="Tritt A."/>
            <person name="Yoshinaga Y."/>
            <person name="Zwiers L.-H."/>
            <person name="Turgeon B."/>
            <person name="Goodwin S."/>
            <person name="Spatafora J."/>
            <person name="Crous P."/>
            <person name="Grigoriev I."/>
        </authorList>
    </citation>
    <scope>NUCLEOTIDE SEQUENCE</scope>
    <source>
        <strain evidence="2">CBS 125425</strain>
    </source>
</reference>